<organism evidence="4 5">
    <name type="scientific">Penicilliopsis zonata CBS 506.65</name>
    <dbReference type="NCBI Taxonomy" id="1073090"/>
    <lineage>
        <taxon>Eukaryota</taxon>
        <taxon>Fungi</taxon>
        <taxon>Dikarya</taxon>
        <taxon>Ascomycota</taxon>
        <taxon>Pezizomycotina</taxon>
        <taxon>Eurotiomycetes</taxon>
        <taxon>Eurotiomycetidae</taxon>
        <taxon>Eurotiales</taxon>
        <taxon>Aspergillaceae</taxon>
        <taxon>Penicilliopsis</taxon>
    </lineage>
</organism>
<dbReference type="SMART" id="SM00248">
    <property type="entry name" value="ANK"/>
    <property type="match status" value="3"/>
</dbReference>
<keyword evidence="1" id="KW-0677">Repeat</keyword>
<evidence type="ECO:0000256" key="2">
    <source>
        <dbReference type="ARBA" id="ARBA00023043"/>
    </source>
</evidence>
<dbReference type="VEuPathDB" id="FungiDB:ASPZODRAFT_169869"/>
<dbReference type="RefSeq" id="XP_022577321.1">
    <property type="nucleotide sequence ID" value="XM_022726911.1"/>
</dbReference>
<dbReference type="PROSITE" id="PS50297">
    <property type="entry name" value="ANK_REP_REGION"/>
    <property type="match status" value="1"/>
</dbReference>
<evidence type="ECO:0000313" key="5">
    <source>
        <dbReference type="Proteomes" id="UP000184188"/>
    </source>
</evidence>
<dbReference type="OrthoDB" id="341259at2759"/>
<dbReference type="EMBL" id="KV878356">
    <property type="protein sequence ID" value="OJJ42811.1"/>
    <property type="molecule type" value="Genomic_DNA"/>
</dbReference>
<evidence type="ECO:0000256" key="1">
    <source>
        <dbReference type="ARBA" id="ARBA00022737"/>
    </source>
</evidence>
<evidence type="ECO:0000313" key="4">
    <source>
        <dbReference type="EMBL" id="OJJ42811.1"/>
    </source>
</evidence>
<name>A0A1L9S6K5_9EURO</name>
<dbReference type="PROSITE" id="PS50088">
    <property type="entry name" value="ANK_REPEAT"/>
    <property type="match status" value="1"/>
</dbReference>
<keyword evidence="2 3" id="KW-0040">ANK repeat</keyword>
<dbReference type="SUPFAM" id="SSF48403">
    <property type="entry name" value="Ankyrin repeat"/>
    <property type="match status" value="1"/>
</dbReference>
<dbReference type="InterPro" id="IPR002110">
    <property type="entry name" value="Ankyrin_rpt"/>
</dbReference>
<gene>
    <name evidence="4" type="ORF">ASPZODRAFT_169869</name>
</gene>
<reference evidence="5" key="1">
    <citation type="journal article" date="2017" name="Genome Biol.">
        <title>Comparative genomics reveals high biological diversity and specific adaptations in the industrially and medically important fungal genus Aspergillus.</title>
        <authorList>
            <person name="de Vries R.P."/>
            <person name="Riley R."/>
            <person name="Wiebenga A."/>
            <person name="Aguilar-Osorio G."/>
            <person name="Amillis S."/>
            <person name="Uchima C.A."/>
            <person name="Anderluh G."/>
            <person name="Asadollahi M."/>
            <person name="Askin M."/>
            <person name="Barry K."/>
            <person name="Battaglia E."/>
            <person name="Bayram O."/>
            <person name="Benocci T."/>
            <person name="Braus-Stromeyer S.A."/>
            <person name="Caldana C."/>
            <person name="Canovas D."/>
            <person name="Cerqueira G.C."/>
            <person name="Chen F."/>
            <person name="Chen W."/>
            <person name="Choi C."/>
            <person name="Clum A."/>
            <person name="Dos Santos R.A."/>
            <person name="Damasio A.R."/>
            <person name="Diallinas G."/>
            <person name="Emri T."/>
            <person name="Fekete E."/>
            <person name="Flipphi M."/>
            <person name="Freyberg S."/>
            <person name="Gallo A."/>
            <person name="Gournas C."/>
            <person name="Habgood R."/>
            <person name="Hainaut M."/>
            <person name="Harispe M.L."/>
            <person name="Henrissat B."/>
            <person name="Hilden K.S."/>
            <person name="Hope R."/>
            <person name="Hossain A."/>
            <person name="Karabika E."/>
            <person name="Karaffa L."/>
            <person name="Karanyi Z."/>
            <person name="Krasevec N."/>
            <person name="Kuo A."/>
            <person name="Kusch H."/>
            <person name="LaButti K."/>
            <person name="Lagendijk E.L."/>
            <person name="Lapidus A."/>
            <person name="Levasseur A."/>
            <person name="Lindquist E."/>
            <person name="Lipzen A."/>
            <person name="Logrieco A.F."/>
            <person name="MacCabe A."/>
            <person name="Maekelae M.R."/>
            <person name="Malavazi I."/>
            <person name="Melin P."/>
            <person name="Meyer V."/>
            <person name="Mielnichuk N."/>
            <person name="Miskei M."/>
            <person name="Molnar A.P."/>
            <person name="Mule G."/>
            <person name="Ngan C.Y."/>
            <person name="Orejas M."/>
            <person name="Orosz E."/>
            <person name="Ouedraogo J.P."/>
            <person name="Overkamp K.M."/>
            <person name="Park H.-S."/>
            <person name="Perrone G."/>
            <person name="Piumi F."/>
            <person name="Punt P.J."/>
            <person name="Ram A.F."/>
            <person name="Ramon A."/>
            <person name="Rauscher S."/>
            <person name="Record E."/>
            <person name="Riano-Pachon D.M."/>
            <person name="Robert V."/>
            <person name="Roehrig J."/>
            <person name="Ruller R."/>
            <person name="Salamov A."/>
            <person name="Salih N.S."/>
            <person name="Samson R.A."/>
            <person name="Sandor E."/>
            <person name="Sanguinetti M."/>
            <person name="Schuetze T."/>
            <person name="Sepcic K."/>
            <person name="Shelest E."/>
            <person name="Sherlock G."/>
            <person name="Sophianopoulou V."/>
            <person name="Squina F.M."/>
            <person name="Sun H."/>
            <person name="Susca A."/>
            <person name="Todd R.B."/>
            <person name="Tsang A."/>
            <person name="Unkles S.E."/>
            <person name="van de Wiele N."/>
            <person name="van Rossen-Uffink D."/>
            <person name="Oliveira J.V."/>
            <person name="Vesth T.C."/>
            <person name="Visser J."/>
            <person name="Yu J.-H."/>
            <person name="Zhou M."/>
            <person name="Andersen M.R."/>
            <person name="Archer D.B."/>
            <person name="Baker S.E."/>
            <person name="Benoit I."/>
            <person name="Brakhage A.A."/>
            <person name="Braus G.H."/>
            <person name="Fischer R."/>
            <person name="Frisvad J.C."/>
            <person name="Goldman G.H."/>
            <person name="Houbraken J."/>
            <person name="Oakley B."/>
            <person name="Pocsi I."/>
            <person name="Scazzocchio C."/>
            <person name="Seiboth B."/>
            <person name="vanKuyk P.A."/>
            <person name="Wortman J."/>
            <person name="Dyer P.S."/>
            <person name="Grigoriev I.V."/>
        </authorList>
    </citation>
    <scope>NUCLEOTIDE SEQUENCE [LARGE SCALE GENOMIC DNA]</scope>
    <source>
        <strain evidence="5">CBS 506.65</strain>
    </source>
</reference>
<sequence length="181" mass="19814">MLGDFPPELLIQISHHLPPPSLLSLLRTNSTIYALLLPELYRCNISSTGGHALSFYAFYGYESHVRAMLVRGAQVDIPNPRYRDYTPLMLAVSRGHLGIVRVLVEYGAEINGRGERHVPLELAVLNPVEGLEMLTLLLDLGAKVDARGENGRTALTTAGLSQSPFTAEMVALLLHGGRDRS</sequence>
<dbReference type="Gene3D" id="1.25.40.20">
    <property type="entry name" value="Ankyrin repeat-containing domain"/>
    <property type="match status" value="1"/>
</dbReference>
<dbReference type="PANTHER" id="PTHR24198">
    <property type="entry name" value="ANKYRIN REPEAT AND PROTEIN KINASE DOMAIN-CONTAINING PROTEIN"/>
    <property type="match status" value="1"/>
</dbReference>
<evidence type="ECO:0000256" key="3">
    <source>
        <dbReference type="PROSITE-ProRule" id="PRU00023"/>
    </source>
</evidence>
<dbReference type="STRING" id="1073090.A0A1L9S6K5"/>
<dbReference type="InterPro" id="IPR036770">
    <property type="entry name" value="Ankyrin_rpt-contain_sf"/>
</dbReference>
<proteinExistence type="predicted"/>
<dbReference type="Proteomes" id="UP000184188">
    <property type="component" value="Unassembled WGS sequence"/>
</dbReference>
<dbReference type="GeneID" id="34613375"/>
<feature type="repeat" description="ANK" evidence="3">
    <location>
        <begin position="83"/>
        <end position="115"/>
    </location>
</feature>
<protein>
    <submittedName>
        <fullName evidence="4">Uncharacterized protein</fullName>
    </submittedName>
</protein>
<accession>A0A1L9S6K5</accession>
<dbReference type="PANTHER" id="PTHR24198:SF193">
    <property type="match status" value="1"/>
</dbReference>
<keyword evidence="5" id="KW-1185">Reference proteome</keyword>
<dbReference type="Pfam" id="PF12796">
    <property type="entry name" value="Ank_2"/>
    <property type="match status" value="1"/>
</dbReference>
<dbReference type="AlphaFoldDB" id="A0A1L9S6K5"/>